<dbReference type="InterPro" id="IPR006073">
    <property type="entry name" value="GTP-bd"/>
</dbReference>
<dbReference type="Pfam" id="PF24674">
    <property type="entry name" value="MACPF_SNTX"/>
    <property type="match status" value="1"/>
</dbReference>
<dbReference type="AlphaFoldDB" id="A0A9P6KCF4"/>
<dbReference type="Pfam" id="PF01926">
    <property type="entry name" value="MMR_HSR1"/>
    <property type="match status" value="1"/>
</dbReference>
<name>A0A9P6KCF4_9FUNG</name>
<dbReference type="OrthoDB" id="8954335at2759"/>
<accession>A0A9P6KCF4</accession>
<feature type="domain" description="DUF8206" evidence="3">
    <location>
        <begin position="886"/>
        <end position="959"/>
    </location>
</feature>
<dbReference type="PANTHER" id="PTHR32046">
    <property type="entry name" value="G DOMAIN-CONTAINING PROTEIN"/>
    <property type="match status" value="1"/>
</dbReference>
<dbReference type="InterPro" id="IPR025662">
    <property type="entry name" value="Sigma_54_int_dom_ATP-bd_1"/>
</dbReference>
<evidence type="ECO:0000313" key="4">
    <source>
        <dbReference type="EMBL" id="KAF9579761.1"/>
    </source>
</evidence>
<evidence type="ECO:0000313" key="5">
    <source>
        <dbReference type="Proteomes" id="UP000780801"/>
    </source>
</evidence>
<evidence type="ECO:0000259" key="3">
    <source>
        <dbReference type="Pfam" id="PF26633"/>
    </source>
</evidence>
<feature type="non-terminal residue" evidence="4">
    <location>
        <position position="1"/>
    </location>
</feature>
<evidence type="ECO:0000259" key="1">
    <source>
        <dbReference type="Pfam" id="PF01926"/>
    </source>
</evidence>
<dbReference type="SUPFAM" id="SSF52540">
    <property type="entry name" value="P-loop containing nucleoside triphosphate hydrolases"/>
    <property type="match status" value="1"/>
</dbReference>
<feature type="domain" description="SNTX MACPF/CDC-like" evidence="2">
    <location>
        <begin position="6"/>
        <end position="256"/>
    </location>
</feature>
<dbReference type="EMBL" id="JAABOA010002513">
    <property type="protein sequence ID" value="KAF9579761.1"/>
    <property type="molecule type" value="Genomic_DNA"/>
</dbReference>
<dbReference type="PANTHER" id="PTHR32046:SF11">
    <property type="entry name" value="IMMUNE-ASSOCIATED NUCLEOTIDE-BINDING PROTEIN 10-LIKE"/>
    <property type="match status" value="1"/>
</dbReference>
<dbReference type="Proteomes" id="UP000780801">
    <property type="component" value="Unassembled WGS sequence"/>
</dbReference>
<keyword evidence="5" id="KW-1185">Reference proteome</keyword>
<dbReference type="InterPro" id="IPR027417">
    <property type="entry name" value="P-loop_NTPase"/>
</dbReference>
<dbReference type="PROSITE" id="PS00675">
    <property type="entry name" value="SIGMA54_INTERACT_1"/>
    <property type="match status" value="1"/>
</dbReference>
<feature type="domain" description="G" evidence="1">
    <location>
        <begin position="603"/>
        <end position="728"/>
    </location>
</feature>
<organism evidence="4 5">
    <name type="scientific">Lunasporangiospora selenospora</name>
    <dbReference type="NCBI Taxonomy" id="979761"/>
    <lineage>
        <taxon>Eukaryota</taxon>
        <taxon>Fungi</taxon>
        <taxon>Fungi incertae sedis</taxon>
        <taxon>Mucoromycota</taxon>
        <taxon>Mortierellomycotina</taxon>
        <taxon>Mortierellomycetes</taxon>
        <taxon>Mortierellales</taxon>
        <taxon>Mortierellaceae</taxon>
        <taxon>Lunasporangiospora</taxon>
    </lineage>
</organism>
<evidence type="ECO:0008006" key="6">
    <source>
        <dbReference type="Google" id="ProtNLM"/>
    </source>
</evidence>
<reference evidence="4" key="1">
    <citation type="journal article" date="2020" name="Fungal Divers.">
        <title>Resolving the Mortierellaceae phylogeny through synthesis of multi-gene phylogenetics and phylogenomics.</title>
        <authorList>
            <person name="Vandepol N."/>
            <person name="Liber J."/>
            <person name="Desiro A."/>
            <person name="Na H."/>
            <person name="Kennedy M."/>
            <person name="Barry K."/>
            <person name="Grigoriev I.V."/>
            <person name="Miller A.N."/>
            <person name="O'Donnell K."/>
            <person name="Stajich J.E."/>
            <person name="Bonito G."/>
        </authorList>
    </citation>
    <scope>NUCLEOTIDE SEQUENCE</scope>
    <source>
        <strain evidence="4">KOD1015</strain>
    </source>
</reference>
<comment type="caution">
    <text evidence="4">The sequence shown here is derived from an EMBL/GenBank/DDBJ whole genome shotgun (WGS) entry which is preliminary data.</text>
</comment>
<dbReference type="GO" id="GO:0005525">
    <property type="term" value="F:GTP binding"/>
    <property type="evidence" value="ECO:0007669"/>
    <property type="project" value="InterPro"/>
</dbReference>
<dbReference type="Gene3D" id="3.40.50.300">
    <property type="entry name" value="P-loop containing nucleotide triphosphate hydrolases"/>
    <property type="match status" value="1"/>
</dbReference>
<evidence type="ECO:0000259" key="2">
    <source>
        <dbReference type="Pfam" id="PF24674"/>
    </source>
</evidence>
<proteinExistence type="predicted"/>
<dbReference type="InterPro" id="IPR056072">
    <property type="entry name" value="SNTX_MACPF/CDC-like_dom"/>
</dbReference>
<protein>
    <recommendedName>
        <fullName evidence="6">G domain-containing protein</fullName>
    </recommendedName>
</protein>
<sequence length="1155" mass="130089">SSTMDIPNIGQAMALGDLYNARTGHCTNGSVLSKALTPDLILSREEPAINTKFISEESYRDKFKAFEISGDLKLGILANLVPLNTQAKHLKAEKQSSKSVKISMSLAVQTKLERINIGSKEVQKCINMMALEDTEATHVVTGIQWGANMLCSFEHHLEEGEISKDVAGMLRVSCDALQVGVGAGGGVTRNKKSSNGDLSVQISILGDIVPKEDSYPTNVEDAVQLMKRVPTLLLGVNQGKGSVLQYKLEPIDKVRAYCEIATRVECVINNIDLDLVDKVESTFDVIVENRIRLSEAAKDILMYRNYIAEKEVNRINKEIKSFNRDELEFKNSLSKIVRDIQAGKADVDELAELLKEFEQGSCSSSMVDEAIESFQPLLRRISFIRRCQKVEVDVDVISREHLISDVLPTSVTDLTFIFIIPKSIDYTVIEQSDIWRAFRLLKEDEKGAQTKFMVHDASVSPNDPQTNGVTELAVFKYHGSTKSDQKVVRGSILYPSIKLSLTRSINQAERTQLSGHTLRVPCPFSHDGRCHSSALEWVCFKCEDVLQYEFNELVYCACGETKLEHCTFRCDSIEHGYQYERLHAKSIQSIREKQIPGDDEIVILLLGETGVGKSTFINAFANYLQYETLEIAERKKMRTLIQSSFVIEDTKVTVGEPDNNESLKDGQSSTQRCRSYVFRLNENTMIRLIDTPGVGDTRGVKQDRINFDGIMNYISEFEKINGVCLLLPPNTSRLTLSFQFCVDELLLHLHKSAARNILFTFTKTRSSFYRAGDTLTPLRKYLKELEEKNGVSIPLQPNNMFYFDNEAFRLCAALKQGILFTEETKAAYAGSWIQSVNEAQRLINENITVEVQAITQLKKDAEKTEMSAKDLESKLMCSYRDLDPINLEQPRTVCTSSSCTTVHDNIVRYNTHCHKDCLLEDVAINVVNHAGLRGCWAMNGGETCRVCGCPWQTHMHVKIDYTEVKKQRIDAMVEKEWKEKLSQADEKKLAISKVDERISALKLEKKLIFDSLMSFSGFLLQNSILVQNSGILAYIDMSIENQEKVAQRTKDDTIVKSIREQRAEYQAQKEMFENTIRNGRPATITLEEVIKAREALCRLKINGEALAKVLDIGQQHQNQVSVVNTRVVDGNVSKGWKSLSPFGTVKSIIKTLVLR</sequence>
<gene>
    <name evidence="4" type="ORF">BGW38_003856</name>
</gene>
<dbReference type="InterPro" id="IPR058519">
    <property type="entry name" value="DUF8206"/>
</dbReference>
<dbReference type="Pfam" id="PF26633">
    <property type="entry name" value="DUF8206"/>
    <property type="match status" value="1"/>
</dbReference>